<evidence type="ECO:0000313" key="7">
    <source>
        <dbReference type="EMBL" id="GAI28615.1"/>
    </source>
</evidence>
<keyword evidence="5" id="KW-0472">Membrane</keyword>
<evidence type="ECO:0000256" key="3">
    <source>
        <dbReference type="ARBA" id="ARBA00023004"/>
    </source>
</evidence>
<feature type="domain" description="4Fe-4S" evidence="6">
    <location>
        <begin position="33"/>
        <end position="95"/>
    </location>
</feature>
<keyword evidence="5" id="KW-1133">Transmembrane helix</keyword>
<name>X1NP92_9ZZZZ</name>
<dbReference type="PANTHER" id="PTHR43560:SF1">
    <property type="entry name" value="ION-TRANSLOCATING OXIDOREDUCTASE COMPLEX SUBUNIT B"/>
    <property type="match status" value="1"/>
</dbReference>
<proteinExistence type="predicted"/>
<dbReference type="GO" id="GO:0051539">
    <property type="term" value="F:4 iron, 4 sulfur cluster binding"/>
    <property type="evidence" value="ECO:0007669"/>
    <property type="project" value="UniProtKB-KW"/>
</dbReference>
<reference evidence="7" key="1">
    <citation type="journal article" date="2014" name="Front. Microbiol.">
        <title>High frequency of phylogenetically diverse reductive dehalogenase-homologous genes in deep subseafloor sedimentary metagenomes.</title>
        <authorList>
            <person name="Kawai M."/>
            <person name="Futagami T."/>
            <person name="Toyoda A."/>
            <person name="Takaki Y."/>
            <person name="Nishi S."/>
            <person name="Hori S."/>
            <person name="Arai W."/>
            <person name="Tsubouchi T."/>
            <person name="Morono Y."/>
            <person name="Uchiyama I."/>
            <person name="Ito T."/>
            <person name="Fujiyama A."/>
            <person name="Inagaki F."/>
            <person name="Takami H."/>
        </authorList>
    </citation>
    <scope>NUCLEOTIDE SEQUENCE</scope>
    <source>
        <strain evidence="7">Expedition CK06-06</strain>
    </source>
</reference>
<keyword evidence="2" id="KW-0479">Metal-binding</keyword>
<accession>X1NP92</accession>
<evidence type="ECO:0000256" key="5">
    <source>
        <dbReference type="SAM" id="Phobius"/>
    </source>
</evidence>
<dbReference type="PANTHER" id="PTHR43560">
    <property type="entry name" value="ION-TRANSLOCATING OXIDOREDUCTASE COMPLEX SUBUNIT B"/>
    <property type="match status" value="1"/>
</dbReference>
<dbReference type="InterPro" id="IPR011005">
    <property type="entry name" value="Dihydropteroate_synth-like_sf"/>
</dbReference>
<evidence type="ECO:0000259" key="6">
    <source>
        <dbReference type="PROSITE" id="PS51656"/>
    </source>
</evidence>
<keyword evidence="1" id="KW-0004">4Fe-4S</keyword>
<dbReference type="InterPro" id="IPR007202">
    <property type="entry name" value="4Fe-4S_dom"/>
</dbReference>
<evidence type="ECO:0000256" key="2">
    <source>
        <dbReference type="ARBA" id="ARBA00022723"/>
    </source>
</evidence>
<feature type="non-terminal residue" evidence="7">
    <location>
        <position position="144"/>
    </location>
</feature>
<evidence type="ECO:0000256" key="1">
    <source>
        <dbReference type="ARBA" id="ARBA00022485"/>
    </source>
</evidence>
<dbReference type="Pfam" id="PF04060">
    <property type="entry name" value="FeS"/>
    <property type="match status" value="1"/>
</dbReference>
<keyword evidence="5" id="KW-0812">Transmembrane</keyword>
<dbReference type="AlphaFoldDB" id="X1NP92"/>
<dbReference type="InterPro" id="IPR050395">
    <property type="entry name" value="4Fe4S_Ferredoxin_RnfB"/>
</dbReference>
<protein>
    <recommendedName>
        <fullName evidence="6">4Fe-4S domain-containing protein</fullName>
    </recommendedName>
</protein>
<feature type="transmembrane region" description="Helical" evidence="5">
    <location>
        <begin position="6"/>
        <end position="28"/>
    </location>
</feature>
<organism evidence="7">
    <name type="scientific">marine sediment metagenome</name>
    <dbReference type="NCBI Taxonomy" id="412755"/>
    <lineage>
        <taxon>unclassified sequences</taxon>
        <taxon>metagenomes</taxon>
        <taxon>ecological metagenomes</taxon>
    </lineage>
</organism>
<keyword evidence="4" id="KW-0411">Iron-sulfur</keyword>
<dbReference type="GO" id="GO:0046872">
    <property type="term" value="F:metal ion binding"/>
    <property type="evidence" value="ECO:0007669"/>
    <property type="project" value="UniProtKB-KW"/>
</dbReference>
<evidence type="ECO:0000256" key="4">
    <source>
        <dbReference type="ARBA" id="ARBA00023014"/>
    </source>
</evidence>
<dbReference type="Gene3D" id="3.20.20.20">
    <property type="entry name" value="Dihydropteroate synthase-like"/>
    <property type="match status" value="1"/>
</dbReference>
<sequence length="144" mass="15698">MNTGLIILILSSIGIICGILIFLANRFLPREAETLRKAEEISARLPGINCGACGFPGCFAYAQELAKDKNKFFTSTCATVLQEPDMLKKLEKILDIEVDPSKINKKAVVHCYGNSGVIGDYSGIKTCRAATELLDGYKRCPYGC</sequence>
<dbReference type="EMBL" id="BARV01016576">
    <property type="protein sequence ID" value="GAI28615.1"/>
    <property type="molecule type" value="Genomic_DNA"/>
</dbReference>
<dbReference type="PROSITE" id="PS51656">
    <property type="entry name" value="4FE4S"/>
    <property type="match status" value="1"/>
</dbReference>
<keyword evidence="3" id="KW-0408">Iron</keyword>
<comment type="caution">
    <text evidence="7">The sequence shown here is derived from an EMBL/GenBank/DDBJ whole genome shotgun (WGS) entry which is preliminary data.</text>
</comment>
<gene>
    <name evidence="7" type="ORF">S06H3_28411</name>
</gene>